<name>A0A9E6RC83_9HYPH</name>
<keyword evidence="2" id="KW-1185">Reference proteome</keyword>
<dbReference type="InterPro" id="IPR027405">
    <property type="entry name" value="YidB-like"/>
</dbReference>
<dbReference type="Gene3D" id="1.10.10.690">
    <property type="entry name" value="YidB-like"/>
    <property type="match status" value="1"/>
</dbReference>
<dbReference type="InterPro" id="IPR045372">
    <property type="entry name" value="YidB"/>
</dbReference>
<dbReference type="AlphaFoldDB" id="A0A9E6RC83"/>
<accession>A0A9E6RC83</accession>
<dbReference type="EMBL" id="CP081869">
    <property type="protein sequence ID" value="QZO02174.1"/>
    <property type="molecule type" value="Genomic_DNA"/>
</dbReference>
<evidence type="ECO:0000313" key="2">
    <source>
        <dbReference type="Proteomes" id="UP000825701"/>
    </source>
</evidence>
<sequence length="117" mass="12222">MGLFDSIKGSLGDTIAQAGAAALPGLLERVFPNGMQGVLDQLQSSGYGQQVKSWLGRGENEPITVEDLRSALDNEQVRAIAAKLGVPVDTALELLAGQLPQTVDQQSPEGELKPPAA</sequence>
<organism evidence="1 2">
    <name type="scientific">Chenggangzhangella methanolivorans</name>
    <dbReference type="NCBI Taxonomy" id="1437009"/>
    <lineage>
        <taxon>Bacteria</taxon>
        <taxon>Pseudomonadati</taxon>
        <taxon>Pseudomonadota</taxon>
        <taxon>Alphaproteobacteria</taxon>
        <taxon>Hyphomicrobiales</taxon>
        <taxon>Methylopilaceae</taxon>
        <taxon>Chenggangzhangella</taxon>
    </lineage>
</organism>
<protein>
    <submittedName>
        <fullName evidence="1">YidB family protein</fullName>
    </submittedName>
</protein>
<dbReference type="KEGG" id="cmet:K6K41_13520"/>
<proteinExistence type="predicted"/>
<dbReference type="SUPFAM" id="SSF140804">
    <property type="entry name" value="YidB-like"/>
    <property type="match status" value="1"/>
</dbReference>
<reference evidence="1" key="1">
    <citation type="submission" date="2021-08" db="EMBL/GenBank/DDBJ databases">
        <authorList>
            <person name="Zhang H."/>
            <person name="Xu M."/>
            <person name="Yu Z."/>
            <person name="Yang L."/>
            <person name="Cai Y."/>
        </authorList>
    </citation>
    <scope>NUCLEOTIDE SEQUENCE</scope>
    <source>
        <strain evidence="1">CHL1</strain>
    </source>
</reference>
<dbReference type="RefSeq" id="WP_261405574.1">
    <property type="nucleotide sequence ID" value="NZ_CP081869.1"/>
</dbReference>
<gene>
    <name evidence="1" type="ORF">K6K41_13520</name>
</gene>
<dbReference type="Pfam" id="PF20159">
    <property type="entry name" value="YidB"/>
    <property type="match status" value="1"/>
</dbReference>
<evidence type="ECO:0000313" key="1">
    <source>
        <dbReference type="EMBL" id="QZO02174.1"/>
    </source>
</evidence>
<dbReference type="Proteomes" id="UP000825701">
    <property type="component" value="Chromosome"/>
</dbReference>